<evidence type="ECO:0000256" key="9">
    <source>
        <dbReference type="HAMAP-Rule" id="MF_03101"/>
    </source>
</evidence>
<dbReference type="RefSeq" id="XP_005840824.1">
    <property type="nucleotide sequence ID" value="XM_005840767.1"/>
</dbReference>
<dbReference type="InterPro" id="IPR004155">
    <property type="entry name" value="PBS_lyase_HEAT"/>
</dbReference>
<dbReference type="Gene3D" id="1.25.10.10">
    <property type="entry name" value="Leucine-rich Repeat Variant"/>
    <property type="match status" value="2"/>
</dbReference>
<dbReference type="EC" id="1.14.99.29" evidence="9"/>
<comment type="catalytic activity">
    <reaction evidence="1 9">
        <text>[eIF5A protein]-deoxyhypusine + AH2 + O2 = [eIF5A protein]-hypusine + A + H2O</text>
        <dbReference type="Rhea" id="RHEA:14101"/>
        <dbReference type="Rhea" id="RHEA-COMP:10144"/>
        <dbReference type="Rhea" id="RHEA-COMP:12592"/>
        <dbReference type="ChEBI" id="CHEBI:13193"/>
        <dbReference type="ChEBI" id="CHEBI:15377"/>
        <dbReference type="ChEBI" id="CHEBI:15379"/>
        <dbReference type="ChEBI" id="CHEBI:17499"/>
        <dbReference type="ChEBI" id="CHEBI:82657"/>
        <dbReference type="ChEBI" id="CHEBI:91175"/>
        <dbReference type="EC" id="1.14.99.29"/>
    </reaction>
</comment>
<dbReference type="SMART" id="SM00567">
    <property type="entry name" value="EZ_HEAT"/>
    <property type="match status" value="6"/>
</dbReference>
<comment type="similarity">
    <text evidence="9">Belongs to the deoxyhypusine hydroxylase family.</text>
</comment>
<feature type="binding site" evidence="9">
    <location>
        <position position="99"/>
    </location>
    <ligand>
        <name>Fe cation</name>
        <dbReference type="ChEBI" id="CHEBI:24875"/>
        <label>1</label>
    </ligand>
</feature>
<feature type="binding site" evidence="9">
    <location>
        <position position="67"/>
    </location>
    <ligand>
        <name>Fe cation</name>
        <dbReference type="ChEBI" id="CHEBI:24875"/>
        <label>1</label>
    </ligand>
</feature>
<comment type="function">
    <text evidence="9">Catalyzes the hydroxylation of the N(6)-(4-aminobutyl)-L-lysine intermediate to form hypusine, an essential post-translational modification only found in mature eIF-5A factor.</text>
</comment>
<dbReference type="HAMAP" id="MF_03101">
    <property type="entry name" value="Deoxyhypusine_hydroxylase"/>
    <property type="match status" value="1"/>
</dbReference>
<evidence type="ECO:0000256" key="5">
    <source>
        <dbReference type="ARBA" id="ARBA00023002"/>
    </source>
</evidence>
<keyword evidence="3 9" id="KW-0479">Metal-binding</keyword>
<dbReference type="GO" id="GO:0019135">
    <property type="term" value="F:deoxyhypusine monooxygenase activity"/>
    <property type="evidence" value="ECO:0007669"/>
    <property type="project" value="UniProtKB-UniRule"/>
</dbReference>
<keyword evidence="7 9" id="KW-0503">Monooxygenase</keyword>
<feature type="binding site" evidence="9">
    <location>
        <position position="228"/>
    </location>
    <ligand>
        <name>Fe cation</name>
        <dbReference type="ChEBI" id="CHEBI:24875"/>
        <label>2</label>
    </ligand>
</feature>
<reference evidence="10 12" key="1">
    <citation type="journal article" date="2012" name="Nature">
        <title>Algal genomes reveal evolutionary mosaicism and the fate of nucleomorphs.</title>
        <authorList>
            <consortium name="DOE Joint Genome Institute"/>
            <person name="Curtis B.A."/>
            <person name="Tanifuji G."/>
            <person name="Burki F."/>
            <person name="Gruber A."/>
            <person name="Irimia M."/>
            <person name="Maruyama S."/>
            <person name="Arias M.C."/>
            <person name="Ball S.G."/>
            <person name="Gile G.H."/>
            <person name="Hirakawa Y."/>
            <person name="Hopkins J.F."/>
            <person name="Kuo A."/>
            <person name="Rensing S.A."/>
            <person name="Schmutz J."/>
            <person name="Symeonidi A."/>
            <person name="Elias M."/>
            <person name="Eveleigh R.J."/>
            <person name="Herman E.K."/>
            <person name="Klute M.J."/>
            <person name="Nakayama T."/>
            <person name="Obornik M."/>
            <person name="Reyes-Prieto A."/>
            <person name="Armbrust E.V."/>
            <person name="Aves S.J."/>
            <person name="Beiko R.G."/>
            <person name="Coutinho P."/>
            <person name="Dacks J.B."/>
            <person name="Durnford D.G."/>
            <person name="Fast N.M."/>
            <person name="Green B.R."/>
            <person name="Grisdale C.J."/>
            <person name="Hempel F."/>
            <person name="Henrissat B."/>
            <person name="Hoppner M.P."/>
            <person name="Ishida K."/>
            <person name="Kim E."/>
            <person name="Koreny L."/>
            <person name="Kroth P.G."/>
            <person name="Liu Y."/>
            <person name="Malik S.B."/>
            <person name="Maier U.G."/>
            <person name="McRose D."/>
            <person name="Mock T."/>
            <person name="Neilson J.A."/>
            <person name="Onodera N.T."/>
            <person name="Poole A.M."/>
            <person name="Pritham E.J."/>
            <person name="Richards T.A."/>
            <person name="Rocap G."/>
            <person name="Roy S.W."/>
            <person name="Sarai C."/>
            <person name="Schaack S."/>
            <person name="Shirato S."/>
            <person name="Slamovits C.H."/>
            <person name="Spencer D.F."/>
            <person name="Suzuki S."/>
            <person name="Worden A.Z."/>
            <person name="Zauner S."/>
            <person name="Barry K."/>
            <person name="Bell C."/>
            <person name="Bharti A.K."/>
            <person name="Crow J.A."/>
            <person name="Grimwood J."/>
            <person name="Kramer R."/>
            <person name="Lindquist E."/>
            <person name="Lucas S."/>
            <person name="Salamov A."/>
            <person name="McFadden G.I."/>
            <person name="Lane C.E."/>
            <person name="Keeling P.J."/>
            <person name="Gray M.W."/>
            <person name="Grigoriev I.V."/>
            <person name="Archibald J.M."/>
        </authorList>
    </citation>
    <scope>NUCLEOTIDE SEQUENCE</scope>
    <source>
        <strain evidence="10 12">CCMP2712</strain>
    </source>
</reference>
<dbReference type="GO" id="GO:0046872">
    <property type="term" value="F:metal ion binding"/>
    <property type="evidence" value="ECO:0007669"/>
    <property type="project" value="UniProtKB-KW"/>
</dbReference>
<keyword evidence="6 9" id="KW-0408">Iron</keyword>
<dbReference type="EnsemblProtists" id="EKX53844">
    <property type="protein sequence ID" value="EKX53844"/>
    <property type="gene ID" value="GUITHDRAFT_150311"/>
</dbReference>
<dbReference type="PaxDb" id="55529-EKX53844"/>
<evidence type="ECO:0000313" key="12">
    <source>
        <dbReference type="Proteomes" id="UP000011087"/>
    </source>
</evidence>
<comment type="cofactor">
    <cofactor evidence="9">
        <name>Fe(2+)</name>
        <dbReference type="ChEBI" id="CHEBI:29033"/>
    </cofactor>
    <text evidence="9">Binds 2 Fe(2+) ions per subunit.</text>
</comment>
<protein>
    <recommendedName>
        <fullName evidence="9">Deoxyhypusine hydroxylase</fullName>
        <shortName evidence="9">DOHH</shortName>
        <ecNumber evidence="9">1.14.99.29</ecNumber>
    </recommendedName>
    <alternativeName>
        <fullName evidence="9">Deoxyhypusine dioxygenase</fullName>
    </alternativeName>
    <alternativeName>
        <fullName evidence="9">Deoxyhypusine monooxygenase</fullName>
    </alternativeName>
</protein>
<dbReference type="OrthoDB" id="421002at2759"/>
<dbReference type="Proteomes" id="UP000011087">
    <property type="component" value="Unassembled WGS sequence"/>
</dbReference>
<evidence type="ECO:0000256" key="3">
    <source>
        <dbReference type="ARBA" id="ARBA00022723"/>
    </source>
</evidence>
<reference evidence="11" key="3">
    <citation type="submission" date="2015-06" db="UniProtKB">
        <authorList>
            <consortium name="EnsemblProtists"/>
        </authorList>
    </citation>
    <scope>IDENTIFICATION</scope>
</reference>
<keyword evidence="4" id="KW-0677">Repeat</keyword>
<keyword evidence="12" id="KW-1185">Reference proteome</keyword>
<dbReference type="UniPathway" id="UPA00354"/>
<dbReference type="AlphaFoldDB" id="L1JZY5"/>
<organism evidence="10">
    <name type="scientific">Guillardia theta (strain CCMP2712)</name>
    <name type="common">Cryptophyte</name>
    <dbReference type="NCBI Taxonomy" id="905079"/>
    <lineage>
        <taxon>Eukaryota</taxon>
        <taxon>Cryptophyceae</taxon>
        <taxon>Pyrenomonadales</taxon>
        <taxon>Geminigeraceae</taxon>
        <taxon>Guillardia</taxon>
    </lineage>
</organism>
<dbReference type="GeneID" id="17310442"/>
<evidence type="ECO:0000256" key="1">
    <source>
        <dbReference type="ARBA" id="ARBA00000068"/>
    </source>
</evidence>
<dbReference type="PANTHER" id="PTHR12697">
    <property type="entry name" value="PBS LYASE HEAT-LIKE PROTEIN"/>
    <property type="match status" value="1"/>
</dbReference>
<name>L1JZY5_GUITC</name>
<dbReference type="InterPro" id="IPR016024">
    <property type="entry name" value="ARM-type_fold"/>
</dbReference>
<keyword evidence="5 9" id="KW-0560">Oxidoreductase</keyword>
<dbReference type="InterPro" id="IPR011989">
    <property type="entry name" value="ARM-like"/>
</dbReference>
<evidence type="ECO:0000256" key="8">
    <source>
        <dbReference type="ARBA" id="ARBA00023256"/>
    </source>
</evidence>
<sequence length="317" mass="34734">MTLTSAYKEDVSTADKIKALKERLLDRTQPLAKRMRVVCSLRGVPGTDTVDALAACLTDESALLRHEVAYALGQKEEISAVPVLTALLKNDQDSMVRHEAAEALGAIGVPEALKVLEEFESCDVEEVRHTCQLALDRIRWANKKHGGDTSKANESLQQKKFASIDPAPPADASLTTAELVDKLMDSSLPLFERYGFLFALRDRGTEEAALGLAKVLLEDKSSAVLRHEIAFVLGQIQNKAALSALETSLRNVEENQMVRHEAAEAIGAIAEEAANPLLEEFAKDKNQVVAESCIIALDISDYWNDDSQFQYAVVEVE</sequence>
<dbReference type="eggNOG" id="KOG0567">
    <property type="taxonomic scope" value="Eukaryota"/>
</dbReference>
<gene>
    <name evidence="10" type="ORF">GUITHDRAFT_150311</name>
</gene>
<feature type="binding site" evidence="9">
    <location>
        <position position="66"/>
    </location>
    <ligand>
        <name>Fe cation</name>
        <dbReference type="ChEBI" id="CHEBI:24875"/>
        <label>1</label>
    </ligand>
</feature>
<keyword evidence="8 9" id="KW-0386">Hypusine biosynthesis</keyword>
<dbReference type="EMBL" id="JH992969">
    <property type="protein sequence ID" value="EKX53844.1"/>
    <property type="molecule type" value="Genomic_DNA"/>
</dbReference>
<dbReference type="OMA" id="LQEPCSI"/>
<dbReference type="SUPFAM" id="SSF48371">
    <property type="entry name" value="ARM repeat"/>
    <property type="match status" value="1"/>
</dbReference>
<evidence type="ECO:0000313" key="10">
    <source>
        <dbReference type="EMBL" id="EKX53844.1"/>
    </source>
</evidence>
<evidence type="ECO:0000256" key="7">
    <source>
        <dbReference type="ARBA" id="ARBA00023033"/>
    </source>
</evidence>
<accession>L1JZY5</accession>
<dbReference type="PANTHER" id="PTHR12697:SF5">
    <property type="entry name" value="DEOXYHYPUSINE HYDROXYLASE"/>
    <property type="match status" value="1"/>
</dbReference>
<feature type="binding site" evidence="9">
    <location>
        <position position="227"/>
    </location>
    <ligand>
        <name>Fe cation</name>
        <dbReference type="ChEBI" id="CHEBI:24875"/>
        <label>2</label>
    </ligand>
</feature>
<evidence type="ECO:0000313" key="11">
    <source>
        <dbReference type="EnsemblProtists" id="EKX53844"/>
    </source>
</evidence>
<reference evidence="12" key="2">
    <citation type="submission" date="2012-11" db="EMBL/GenBank/DDBJ databases">
        <authorList>
            <person name="Kuo A."/>
            <person name="Curtis B.A."/>
            <person name="Tanifuji G."/>
            <person name="Burki F."/>
            <person name="Gruber A."/>
            <person name="Irimia M."/>
            <person name="Maruyama S."/>
            <person name="Arias M.C."/>
            <person name="Ball S.G."/>
            <person name="Gile G.H."/>
            <person name="Hirakawa Y."/>
            <person name="Hopkins J.F."/>
            <person name="Rensing S.A."/>
            <person name="Schmutz J."/>
            <person name="Symeonidi A."/>
            <person name="Elias M."/>
            <person name="Eveleigh R.J."/>
            <person name="Herman E.K."/>
            <person name="Klute M.J."/>
            <person name="Nakayama T."/>
            <person name="Obornik M."/>
            <person name="Reyes-Prieto A."/>
            <person name="Armbrust E.V."/>
            <person name="Aves S.J."/>
            <person name="Beiko R.G."/>
            <person name="Coutinho P."/>
            <person name="Dacks J.B."/>
            <person name="Durnford D.G."/>
            <person name="Fast N.M."/>
            <person name="Green B.R."/>
            <person name="Grisdale C."/>
            <person name="Hempe F."/>
            <person name="Henrissat B."/>
            <person name="Hoppner M.P."/>
            <person name="Ishida K.-I."/>
            <person name="Kim E."/>
            <person name="Koreny L."/>
            <person name="Kroth P.G."/>
            <person name="Liu Y."/>
            <person name="Malik S.-B."/>
            <person name="Maier U.G."/>
            <person name="McRose D."/>
            <person name="Mock T."/>
            <person name="Neilson J.A."/>
            <person name="Onodera N.T."/>
            <person name="Poole A.M."/>
            <person name="Pritham E.J."/>
            <person name="Richards T.A."/>
            <person name="Rocap G."/>
            <person name="Roy S.W."/>
            <person name="Sarai C."/>
            <person name="Schaack S."/>
            <person name="Shirato S."/>
            <person name="Slamovits C.H."/>
            <person name="Spencer D.F."/>
            <person name="Suzuki S."/>
            <person name="Worden A.Z."/>
            <person name="Zauner S."/>
            <person name="Barry K."/>
            <person name="Bell C."/>
            <person name="Bharti A.K."/>
            <person name="Crow J.A."/>
            <person name="Grimwood J."/>
            <person name="Kramer R."/>
            <person name="Lindquist E."/>
            <person name="Lucas S."/>
            <person name="Salamov A."/>
            <person name="McFadden G.I."/>
            <person name="Lane C.E."/>
            <person name="Keeling P.J."/>
            <person name="Gray M.W."/>
            <person name="Grigoriev I.V."/>
            <person name="Archibald J.M."/>
        </authorList>
    </citation>
    <scope>NUCLEOTIDE SEQUENCE</scope>
    <source>
        <strain evidence="12">CCMP2712</strain>
    </source>
</reference>
<dbReference type="STRING" id="905079.L1JZY5"/>
<dbReference type="InterPro" id="IPR027517">
    <property type="entry name" value="Deoxyhypusine_hydroxylase"/>
</dbReference>
<dbReference type="KEGG" id="gtt:GUITHDRAFT_150311"/>
<feature type="binding site" evidence="9">
    <location>
        <position position="261"/>
    </location>
    <ligand>
        <name>Fe cation</name>
        <dbReference type="ChEBI" id="CHEBI:24875"/>
        <label>2</label>
    </ligand>
</feature>
<evidence type="ECO:0000256" key="2">
    <source>
        <dbReference type="ARBA" id="ARBA00005041"/>
    </source>
</evidence>
<comment type="pathway">
    <text evidence="2 9">Protein modification; eIF5A hypusination.</text>
</comment>
<evidence type="ECO:0000256" key="6">
    <source>
        <dbReference type="ARBA" id="ARBA00023004"/>
    </source>
</evidence>
<evidence type="ECO:0000256" key="4">
    <source>
        <dbReference type="ARBA" id="ARBA00022737"/>
    </source>
</evidence>
<feature type="binding site" evidence="9">
    <location>
        <position position="98"/>
    </location>
    <ligand>
        <name>Fe cation</name>
        <dbReference type="ChEBI" id="CHEBI:24875"/>
        <label>1</label>
    </ligand>
</feature>
<dbReference type="Pfam" id="PF13646">
    <property type="entry name" value="HEAT_2"/>
    <property type="match status" value="2"/>
</dbReference>
<feature type="binding site" evidence="9">
    <location>
        <position position="260"/>
    </location>
    <ligand>
        <name>Fe cation</name>
        <dbReference type="ChEBI" id="CHEBI:24875"/>
        <label>2</label>
    </ligand>
</feature>
<dbReference type="HOGENOM" id="CLU_053974_0_0_1"/>
<proteinExistence type="inferred from homology"/>